<evidence type="ECO:0000256" key="9">
    <source>
        <dbReference type="RuleBase" id="RU361174"/>
    </source>
</evidence>
<evidence type="ECO:0000313" key="12">
    <source>
        <dbReference type="Proteomes" id="UP000182725"/>
    </source>
</evidence>
<evidence type="ECO:0000256" key="2">
    <source>
        <dbReference type="ARBA" id="ARBA00007495"/>
    </source>
</evidence>
<evidence type="ECO:0000256" key="7">
    <source>
        <dbReference type="ARBA" id="ARBA00023295"/>
    </source>
</evidence>
<comment type="similarity">
    <text evidence="2 9">Belongs to the glycosyl hydrolase 10 (cellulase F) family.</text>
</comment>
<dbReference type="Pfam" id="PF00331">
    <property type="entry name" value="Glyco_hydro_10"/>
    <property type="match status" value="1"/>
</dbReference>
<dbReference type="InterPro" id="IPR044846">
    <property type="entry name" value="GH10"/>
</dbReference>
<keyword evidence="4" id="KW-0732">Signal</keyword>
<evidence type="ECO:0000259" key="10">
    <source>
        <dbReference type="PROSITE" id="PS51760"/>
    </source>
</evidence>
<dbReference type="AlphaFoldDB" id="A0A1H5LLF8"/>
<sequence length="404" mass="44764">MTADRYAHRKSNAIITVTDAHGNPIPGQPVLVKQLQHAFGFGCTPPTMDDGEDQSRERWQGLFDTATLAFYWGRYEPTRGVTEREKLLKSAQWLANRGVRLKGHPLVWHTVKAPWVDPLPLPVAEELLRGRIRREVKDFAGLIDSWDAINEVVIMPEFVNEPDGVRNAITRLCADKGRVPMVALAIDEARSQNPGAQLILNDFDLGPRYEQLVEEVLEAGIRVDAVGLQSHMHKGFRGEAQLNDVCQRFARFGLPLHWTETTLLSGDLMPTHVGDLNDYVVDDWPTTPAGEARQAEEIVRHYSTLVAHPAVQSITYWGFDDATAWLGAPCGLIRTDGSPKPAYTALQNLIRGDWWLDPVEMVTDGDGRISLSAFAGLFEIAAGRSKGTVQLPVGEVQLEVPLAA</sequence>
<evidence type="ECO:0000256" key="6">
    <source>
        <dbReference type="ARBA" id="ARBA00023277"/>
    </source>
</evidence>
<dbReference type="Gene3D" id="3.20.20.80">
    <property type="entry name" value="Glycosidases"/>
    <property type="match status" value="1"/>
</dbReference>
<dbReference type="GO" id="GO:0031176">
    <property type="term" value="F:endo-1,4-beta-xylanase activity"/>
    <property type="evidence" value="ECO:0007669"/>
    <property type="project" value="UniProtKB-EC"/>
</dbReference>
<feature type="domain" description="GH10" evidence="10">
    <location>
        <begin position="25"/>
        <end position="349"/>
    </location>
</feature>
<dbReference type="PROSITE" id="PS51760">
    <property type="entry name" value="GH10_2"/>
    <property type="match status" value="1"/>
</dbReference>
<evidence type="ECO:0000256" key="4">
    <source>
        <dbReference type="ARBA" id="ARBA00022729"/>
    </source>
</evidence>
<evidence type="ECO:0000256" key="3">
    <source>
        <dbReference type="ARBA" id="ARBA00022651"/>
    </source>
</evidence>
<keyword evidence="5 9" id="KW-0378">Hydrolase</keyword>
<name>A0A1H5LLF8_9MICC</name>
<comment type="catalytic activity">
    <reaction evidence="1 9">
        <text>Endohydrolysis of (1-&gt;4)-beta-D-xylosidic linkages in xylans.</text>
        <dbReference type="EC" id="3.2.1.8"/>
    </reaction>
</comment>
<dbReference type="Proteomes" id="UP000182725">
    <property type="component" value="Unassembled WGS sequence"/>
</dbReference>
<dbReference type="GO" id="GO:0045493">
    <property type="term" value="P:xylan catabolic process"/>
    <property type="evidence" value="ECO:0007669"/>
    <property type="project" value="UniProtKB-KW"/>
</dbReference>
<accession>A0A1H5LLF8</accession>
<dbReference type="EC" id="3.2.1.8" evidence="9"/>
<gene>
    <name evidence="11" type="ORF">SAMN04489740_2493</name>
</gene>
<dbReference type="InterPro" id="IPR017853">
    <property type="entry name" value="GH"/>
</dbReference>
<keyword evidence="3 11" id="KW-0858">Xylan degradation</keyword>
<dbReference type="SUPFAM" id="SSF51445">
    <property type="entry name" value="(Trans)glycosidases"/>
    <property type="match status" value="1"/>
</dbReference>
<dbReference type="RefSeq" id="WP_074711831.1">
    <property type="nucleotide sequence ID" value="NZ_FNTV01000001.1"/>
</dbReference>
<keyword evidence="6 9" id="KW-0119">Carbohydrate metabolism</keyword>
<dbReference type="SMART" id="SM00633">
    <property type="entry name" value="Glyco_10"/>
    <property type="match status" value="1"/>
</dbReference>
<keyword evidence="8 9" id="KW-0624">Polysaccharide degradation</keyword>
<dbReference type="EMBL" id="FNTV01000001">
    <property type="protein sequence ID" value="SEE77357.1"/>
    <property type="molecule type" value="Genomic_DNA"/>
</dbReference>
<protein>
    <recommendedName>
        <fullName evidence="9">Beta-xylanase</fullName>
        <ecNumber evidence="9">3.2.1.8</ecNumber>
    </recommendedName>
</protein>
<evidence type="ECO:0000313" key="11">
    <source>
        <dbReference type="EMBL" id="SEE77357.1"/>
    </source>
</evidence>
<evidence type="ECO:0000256" key="8">
    <source>
        <dbReference type="ARBA" id="ARBA00023326"/>
    </source>
</evidence>
<proteinExistence type="inferred from homology"/>
<evidence type="ECO:0000256" key="1">
    <source>
        <dbReference type="ARBA" id="ARBA00000681"/>
    </source>
</evidence>
<dbReference type="PANTHER" id="PTHR31490">
    <property type="entry name" value="GLYCOSYL HYDROLASE"/>
    <property type="match status" value="1"/>
</dbReference>
<organism evidence="11 12">
    <name type="scientific">Arthrobacter alpinus</name>
    <dbReference type="NCBI Taxonomy" id="656366"/>
    <lineage>
        <taxon>Bacteria</taxon>
        <taxon>Bacillati</taxon>
        <taxon>Actinomycetota</taxon>
        <taxon>Actinomycetes</taxon>
        <taxon>Micrococcales</taxon>
        <taxon>Micrococcaceae</taxon>
        <taxon>Arthrobacter</taxon>
    </lineage>
</organism>
<keyword evidence="7 9" id="KW-0326">Glycosidase</keyword>
<dbReference type="InterPro" id="IPR001000">
    <property type="entry name" value="GH10_dom"/>
</dbReference>
<dbReference type="PANTHER" id="PTHR31490:SF88">
    <property type="entry name" value="BETA-XYLANASE"/>
    <property type="match status" value="1"/>
</dbReference>
<reference evidence="11 12" key="1">
    <citation type="submission" date="2016-10" db="EMBL/GenBank/DDBJ databases">
        <authorList>
            <person name="de Groot N.N."/>
        </authorList>
    </citation>
    <scope>NUCLEOTIDE SEQUENCE [LARGE SCALE GENOMIC DNA]</scope>
    <source>
        <strain evidence="11 12">DSM 22274</strain>
    </source>
</reference>
<dbReference type="PRINTS" id="PR00134">
    <property type="entry name" value="GLHYDRLASE10"/>
</dbReference>
<evidence type="ECO:0000256" key="5">
    <source>
        <dbReference type="ARBA" id="ARBA00022801"/>
    </source>
</evidence>